<dbReference type="Proteomes" id="UP000236370">
    <property type="component" value="Unassembled WGS sequence"/>
</dbReference>
<dbReference type="AlphaFoldDB" id="A0A2J8K055"/>
<evidence type="ECO:0000313" key="3">
    <source>
        <dbReference type="Proteomes" id="UP000236370"/>
    </source>
</evidence>
<protein>
    <submittedName>
        <fullName evidence="2">DYRK2 isoform 5</fullName>
    </submittedName>
</protein>
<gene>
    <name evidence="2" type="ORF">CK820_G0042581</name>
</gene>
<dbReference type="EMBL" id="NBAG03000403">
    <property type="protein sequence ID" value="PNI28414.1"/>
    <property type="molecule type" value="Genomic_DNA"/>
</dbReference>
<name>A0A2J8K055_PANTR</name>
<evidence type="ECO:0000313" key="2">
    <source>
        <dbReference type="EMBL" id="PNI28414.1"/>
    </source>
</evidence>
<comment type="caution">
    <text evidence="2">The sequence shown here is derived from an EMBL/GenBank/DDBJ whole genome shotgun (WGS) entry which is preliminary data.</text>
</comment>
<sequence>MNDHLHVGSHAHGQIQVQQLFEDNSNKRTVLTTQPNGLTTVGKTGLPVVPERQLDSIHRRQGSSTSLKSMEGMGKVKATPMTPEQAMKQYMQKL</sequence>
<feature type="region of interest" description="Disordered" evidence="1">
    <location>
        <begin position="58"/>
        <end position="85"/>
    </location>
</feature>
<feature type="non-terminal residue" evidence="2">
    <location>
        <position position="94"/>
    </location>
</feature>
<reference evidence="2 3" key="1">
    <citation type="submission" date="2017-12" db="EMBL/GenBank/DDBJ databases">
        <title>High-resolution comparative analysis of great ape genomes.</title>
        <authorList>
            <person name="Pollen A."/>
            <person name="Hastie A."/>
            <person name="Hormozdiari F."/>
            <person name="Dougherty M."/>
            <person name="Liu R."/>
            <person name="Chaisson M."/>
            <person name="Hoppe E."/>
            <person name="Hill C."/>
            <person name="Pang A."/>
            <person name="Hillier L."/>
            <person name="Baker C."/>
            <person name="Armstrong J."/>
            <person name="Shendure J."/>
            <person name="Paten B."/>
            <person name="Wilson R."/>
            <person name="Chao H."/>
            <person name="Schneider V."/>
            <person name="Ventura M."/>
            <person name="Kronenberg Z."/>
            <person name="Murali S."/>
            <person name="Gordon D."/>
            <person name="Cantsilieris S."/>
            <person name="Munson K."/>
            <person name="Nelson B."/>
            <person name="Raja A."/>
            <person name="Underwood J."/>
            <person name="Diekhans M."/>
            <person name="Fiddes I."/>
            <person name="Haussler D."/>
            <person name="Eichler E."/>
        </authorList>
    </citation>
    <scope>NUCLEOTIDE SEQUENCE [LARGE SCALE GENOMIC DNA]</scope>
    <source>
        <strain evidence="2">Yerkes chimp pedigree #C0471</strain>
    </source>
</reference>
<accession>A0A2J8K055</accession>
<organism evidence="2 3">
    <name type="scientific">Pan troglodytes</name>
    <name type="common">Chimpanzee</name>
    <dbReference type="NCBI Taxonomy" id="9598"/>
    <lineage>
        <taxon>Eukaryota</taxon>
        <taxon>Metazoa</taxon>
        <taxon>Chordata</taxon>
        <taxon>Craniata</taxon>
        <taxon>Vertebrata</taxon>
        <taxon>Euteleostomi</taxon>
        <taxon>Mammalia</taxon>
        <taxon>Eutheria</taxon>
        <taxon>Euarchontoglires</taxon>
        <taxon>Primates</taxon>
        <taxon>Haplorrhini</taxon>
        <taxon>Catarrhini</taxon>
        <taxon>Hominidae</taxon>
        <taxon>Pan</taxon>
    </lineage>
</organism>
<proteinExistence type="predicted"/>
<evidence type="ECO:0000256" key="1">
    <source>
        <dbReference type="SAM" id="MobiDB-lite"/>
    </source>
</evidence>